<accession>A0A3D9CB94</accession>
<name>A0A3D9CB94_9FLAO</name>
<comment type="caution">
    <text evidence="1">The sequence shown here is derived from an EMBL/GenBank/DDBJ whole genome shotgun (WGS) entry which is preliminary data.</text>
</comment>
<dbReference type="AlphaFoldDB" id="A0A3D9CB94"/>
<dbReference type="EMBL" id="QNVT01000006">
    <property type="protein sequence ID" value="REC62866.1"/>
    <property type="molecule type" value="Genomic_DNA"/>
</dbReference>
<protein>
    <recommendedName>
        <fullName evidence="3">SMI1/KNR4 family protein</fullName>
    </recommendedName>
</protein>
<sequence>MDDLYSKLVAKGTLYSIETDLERFFKNIFRSFYNDCSYEEYENLVIPKAYAQFLEKTENDGIAFYTIDQYIYGLYQMIDSTIEDMDCNGNKEKKTAFWLYVGHRNERGFFFICCDKRSESFGQVCEFYDGSPFMNPKDGLELGDFKTFCNAVLNGGA</sequence>
<evidence type="ECO:0008006" key="3">
    <source>
        <dbReference type="Google" id="ProtNLM"/>
    </source>
</evidence>
<reference evidence="2" key="1">
    <citation type="submission" date="2018-06" db="EMBL/GenBank/DDBJ databases">
        <authorList>
            <person name="Lum Nde A."/>
            <person name="Hugo C."/>
        </authorList>
    </citation>
    <scope>NUCLEOTIDE SEQUENCE [LARGE SCALE GENOMIC DNA]</scope>
    <source>
        <strain evidence="2">1_F178</strain>
    </source>
</reference>
<dbReference type="RefSeq" id="WP_115970354.1">
    <property type="nucleotide sequence ID" value="NZ_QNVT01000006.1"/>
</dbReference>
<organism evidence="1 2">
    <name type="scientific">Chryseobacterium pennae</name>
    <dbReference type="NCBI Taxonomy" id="2258962"/>
    <lineage>
        <taxon>Bacteria</taxon>
        <taxon>Pseudomonadati</taxon>
        <taxon>Bacteroidota</taxon>
        <taxon>Flavobacteriia</taxon>
        <taxon>Flavobacteriales</taxon>
        <taxon>Weeksellaceae</taxon>
        <taxon>Chryseobacterium group</taxon>
        <taxon>Chryseobacterium</taxon>
    </lineage>
</organism>
<proteinExistence type="predicted"/>
<evidence type="ECO:0000313" key="1">
    <source>
        <dbReference type="EMBL" id="REC62866.1"/>
    </source>
</evidence>
<evidence type="ECO:0000313" key="2">
    <source>
        <dbReference type="Proteomes" id="UP000256686"/>
    </source>
</evidence>
<gene>
    <name evidence="1" type="ORF">DRF65_08570</name>
</gene>
<keyword evidence="2" id="KW-1185">Reference proteome</keyword>
<dbReference type="Proteomes" id="UP000256686">
    <property type="component" value="Unassembled WGS sequence"/>
</dbReference>